<proteinExistence type="predicted"/>
<name>A0A4D6FYY3_RAOOR</name>
<evidence type="ECO:0000313" key="1">
    <source>
        <dbReference type="EMBL" id="QCB65962.1"/>
    </source>
</evidence>
<accession>A0A4D6FYY3</accession>
<geneLocation type="plasmid" evidence="1">
    <name>pCYNDM01</name>
</geneLocation>
<reference evidence="1" key="1">
    <citation type="submission" date="2019-02" db="EMBL/GenBank/DDBJ databases">
        <title>Complete sequencing of an IncF-type plasmid harboring a novel type IV secretion system and transposon Tn91 Carrying blaNDM-1 in clinical isolates of Raoultella ornithinolytica.</title>
        <authorList>
            <person name="Jin Z."/>
            <person name="Yu C."/>
            <person name="Wei X."/>
            <person name="Wang Z."/>
            <person name="Wu L."/>
            <person name="Guo H."/>
        </authorList>
    </citation>
    <scope>NUCLEOTIDE SEQUENCE</scope>
    <source>
        <strain evidence="1">B1645-1</strain>
        <plasmid evidence="1">pCYNDM01</plasmid>
    </source>
</reference>
<organism evidence="1">
    <name type="scientific">Raoultella ornithinolytica</name>
    <name type="common">Klebsiella ornithinolytica</name>
    <dbReference type="NCBI Taxonomy" id="54291"/>
    <lineage>
        <taxon>Bacteria</taxon>
        <taxon>Pseudomonadati</taxon>
        <taxon>Pseudomonadota</taxon>
        <taxon>Gammaproteobacteria</taxon>
        <taxon>Enterobacterales</taxon>
        <taxon>Enterobacteriaceae</taxon>
        <taxon>Klebsiella/Raoultella group</taxon>
        <taxon>Raoultella</taxon>
    </lineage>
</organism>
<sequence length="39" mass="4485">MSLLYFIRHPAVYLFWYLSFALKIIKTGPGVVPEGTRLS</sequence>
<dbReference type="AlphaFoldDB" id="A0A4D6FYY3"/>
<keyword evidence="1" id="KW-0614">Plasmid</keyword>
<dbReference type="EMBL" id="MK510953">
    <property type="protein sequence ID" value="QCB65962.1"/>
    <property type="molecule type" value="Genomic_DNA"/>
</dbReference>
<protein>
    <submittedName>
        <fullName evidence="1">Uncharacterized protein</fullName>
    </submittedName>
</protein>